<reference evidence="2" key="1">
    <citation type="submission" date="2016-10" db="EMBL/GenBank/DDBJ databases">
        <authorList>
            <person name="Varghese N."/>
            <person name="Submissions S."/>
        </authorList>
    </citation>
    <scope>NUCLEOTIDE SEQUENCE [LARGE SCALE GENOMIC DNA]</scope>
    <source>
        <strain evidence="2">NRRL B-59562</strain>
    </source>
</reference>
<evidence type="ECO:0000313" key="2">
    <source>
        <dbReference type="Proteomes" id="UP000243778"/>
    </source>
</evidence>
<gene>
    <name evidence="1" type="ORF">SAMN05216287_3677</name>
</gene>
<dbReference type="EMBL" id="FNNU01000006">
    <property type="protein sequence ID" value="SDX77031.1"/>
    <property type="molecule type" value="Genomic_DNA"/>
</dbReference>
<name>A0A1H3EE98_9PSED</name>
<protein>
    <submittedName>
        <fullName evidence="1">Uncharacterized protein</fullName>
    </submittedName>
</protein>
<accession>A0A1H3EE98</accession>
<proteinExistence type="predicted"/>
<sequence length="136" mass="15716">MGWIYRSLKLTSEIQEISGVVIPEFKRLLSIAFVSLEKISRNWKRPLPTDPDFVLHARRLETIDRENLRRSSRVRSLQSGNIGRITTCAPDVVIYSPGQLVKYPSAHLEIYSWKPGYSSWLNTPRLISSARPEHRL</sequence>
<dbReference type="AlphaFoldDB" id="A0A1H3EE98"/>
<keyword evidence="2" id="KW-1185">Reference proteome</keyword>
<evidence type="ECO:0000313" key="1">
    <source>
        <dbReference type="EMBL" id="SDX77031.1"/>
    </source>
</evidence>
<organism evidence="1 2">
    <name type="scientific">Pseudomonas kuykendallii</name>
    <dbReference type="NCBI Taxonomy" id="1007099"/>
    <lineage>
        <taxon>Bacteria</taxon>
        <taxon>Pseudomonadati</taxon>
        <taxon>Pseudomonadota</taxon>
        <taxon>Gammaproteobacteria</taxon>
        <taxon>Pseudomonadales</taxon>
        <taxon>Pseudomonadaceae</taxon>
        <taxon>Pseudomonas</taxon>
    </lineage>
</organism>
<dbReference type="Proteomes" id="UP000243778">
    <property type="component" value="Unassembled WGS sequence"/>
</dbReference>